<proteinExistence type="predicted"/>
<accession>A0A2Z4Q7V0</accession>
<evidence type="ECO:0000313" key="2">
    <source>
        <dbReference type="Proteomes" id="UP000250774"/>
    </source>
</evidence>
<evidence type="ECO:0000313" key="1">
    <source>
        <dbReference type="EMBL" id="AWY06167.1"/>
    </source>
</evidence>
<protein>
    <submittedName>
        <fullName evidence="1">Uncharacterized protein</fullName>
    </submittedName>
</protein>
<gene>
    <name evidence="1" type="primary">62</name>
    <name evidence="1" type="ORF">PBI_SUZY_62</name>
</gene>
<organism evidence="1 2">
    <name type="scientific">Gordonia phage Suzy</name>
    <dbReference type="NCBI Taxonomy" id="2201430"/>
    <lineage>
        <taxon>Viruses</taxon>
        <taxon>Duplodnaviria</taxon>
        <taxon>Heunggongvirae</taxon>
        <taxon>Uroviricota</taxon>
        <taxon>Caudoviricetes</taxon>
        <taxon>Terapinvirus</taxon>
        <taxon>Terapinvirus suzy</taxon>
    </lineage>
</organism>
<dbReference type="KEGG" id="vg:54993581"/>
<dbReference type="Proteomes" id="UP000250774">
    <property type="component" value="Segment"/>
</dbReference>
<dbReference type="RefSeq" id="YP_009803023.1">
    <property type="nucleotide sequence ID" value="NC_047990.1"/>
</dbReference>
<name>A0A2Z4Q7V0_9CAUD</name>
<keyword evidence="2" id="KW-1185">Reference proteome</keyword>
<dbReference type="GeneID" id="54993581"/>
<sequence length="57" mass="6627">MGWANTELSRHYFVFTENRMNMRMKTVCGAPVAPSPKQEYPNTFCTECLKIRNQQLG</sequence>
<reference evidence="2" key="1">
    <citation type="submission" date="2018-04" db="EMBL/GenBank/DDBJ databases">
        <authorList>
            <person name="Harrington T."/>
            <person name="Washburn E."/>
            <person name="Bricker J."/>
            <person name="McKinney A."/>
            <person name="Betsko A.J."/>
            <person name="Garlena R.A."/>
            <person name="Russell D.A."/>
            <person name="Pope W.A."/>
            <person name="Jacobs-Sera D."/>
            <person name="Hatfull G.F."/>
        </authorList>
    </citation>
    <scope>NUCLEOTIDE SEQUENCE [LARGE SCALE GENOMIC DNA]</scope>
</reference>
<dbReference type="EMBL" id="MH271313">
    <property type="protein sequence ID" value="AWY06167.1"/>
    <property type="molecule type" value="Genomic_DNA"/>
</dbReference>